<keyword evidence="4" id="KW-0812">Transmembrane</keyword>
<keyword evidence="2" id="KW-0677">Repeat</keyword>
<evidence type="ECO:0000313" key="6">
    <source>
        <dbReference type="EMBL" id="KAK4450416.1"/>
    </source>
</evidence>
<evidence type="ECO:0000256" key="1">
    <source>
        <dbReference type="ARBA" id="ARBA00022441"/>
    </source>
</evidence>
<keyword evidence="4" id="KW-1133">Transmembrane helix</keyword>
<protein>
    <recommendedName>
        <fullName evidence="8">Kelch repeat protein</fullName>
    </recommendedName>
</protein>
<feature type="compositionally biased region" description="Basic and acidic residues" evidence="3">
    <location>
        <begin position="526"/>
        <end position="538"/>
    </location>
</feature>
<evidence type="ECO:0008006" key="8">
    <source>
        <dbReference type="Google" id="ProtNLM"/>
    </source>
</evidence>
<dbReference type="PANTHER" id="PTHR46093:SF18">
    <property type="entry name" value="FIBRONECTIN TYPE-III DOMAIN-CONTAINING PROTEIN"/>
    <property type="match status" value="1"/>
</dbReference>
<dbReference type="AlphaFoldDB" id="A0AAV9GQ17"/>
<keyword evidence="5" id="KW-0732">Signal</keyword>
<dbReference type="SUPFAM" id="SSF117281">
    <property type="entry name" value="Kelch motif"/>
    <property type="match status" value="2"/>
</dbReference>
<proteinExistence type="predicted"/>
<feature type="signal peptide" evidence="5">
    <location>
        <begin position="1"/>
        <end position="25"/>
    </location>
</feature>
<feature type="region of interest" description="Disordered" evidence="3">
    <location>
        <begin position="517"/>
        <end position="559"/>
    </location>
</feature>
<dbReference type="Proteomes" id="UP001321760">
    <property type="component" value="Unassembled WGS sequence"/>
</dbReference>
<gene>
    <name evidence="6" type="ORF">QBC34DRAFT_437258</name>
</gene>
<dbReference type="InterPro" id="IPR015915">
    <property type="entry name" value="Kelch-typ_b-propeller"/>
</dbReference>
<name>A0AAV9GQ17_9PEZI</name>
<keyword evidence="1" id="KW-0880">Kelch repeat</keyword>
<sequence length="559" mass="59111">MAPPQRFSIWRAVCWLSCALQTVTALSDAPTPENFMRRGLARTIVLGNYLYIDGGEVSQLLDNGEFNGPRPSNMVNSTLSIDLTTSWSTSGVAIRSIPKPAPKTAYPAIFLDPASNAFYSWGGKFTYGNVTPAALWKFTADGSGGGSWAPDQPSNPSLLAQLHPSELGAHTTAASNGLGFLIGGIATRLTESGRSGSQAVPGTLTFDTKTKTFGNSSAFFSAISGAAAEFVPTFGPNGMVFVFGGHALDPAQEPRSGNFPGYDYRNLTFFDPETRQRYWQVATGDVPPSPRTMLCTAGMANAQGGYEVLVFGGENQRDKFKYQDAYVLSLPGFVWTKVGDAPGGPRFSQSCASVGGRQVVSVGGTNTGWEVKDPAPQGLLVFDMTALEWKAGYDAAVGEYVRAEGIEGWYASGAMENVTWSSDEVRALFATSGTAGPEVTPKPGGPGTRESSGGGVSAGVIAGGIVGALVGVAAIVAGVWFLLRRKGSKQDQAAGGENAPEVVVTEPKYYAYAVEADSESPYTEVSGEREAAELDPHHRMNPVELDAGYYQQRLSRTEN</sequence>
<dbReference type="Gene3D" id="2.120.10.80">
    <property type="entry name" value="Kelch-type beta propeller"/>
    <property type="match status" value="1"/>
</dbReference>
<reference evidence="6" key="2">
    <citation type="submission" date="2023-05" db="EMBL/GenBank/DDBJ databases">
        <authorList>
            <consortium name="Lawrence Berkeley National Laboratory"/>
            <person name="Steindorff A."/>
            <person name="Hensen N."/>
            <person name="Bonometti L."/>
            <person name="Westerberg I."/>
            <person name="Brannstrom I.O."/>
            <person name="Guillou S."/>
            <person name="Cros-Aarteil S."/>
            <person name="Calhoun S."/>
            <person name="Haridas S."/>
            <person name="Kuo A."/>
            <person name="Mondo S."/>
            <person name="Pangilinan J."/>
            <person name="Riley R."/>
            <person name="Labutti K."/>
            <person name="Andreopoulos B."/>
            <person name="Lipzen A."/>
            <person name="Chen C."/>
            <person name="Yanf M."/>
            <person name="Daum C."/>
            <person name="Ng V."/>
            <person name="Clum A."/>
            <person name="Ohm R."/>
            <person name="Martin F."/>
            <person name="Silar P."/>
            <person name="Natvig D."/>
            <person name="Lalanne C."/>
            <person name="Gautier V."/>
            <person name="Ament-Velasquez S.L."/>
            <person name="Kruys A."/>
            <person name="Hutchinson M.I."/>
            <person name="Powell A.J."/>
            <person name="Barry K."/>
            <person name="Miller A.N."/>
            <person name="Grigoriev I.V."/>
            <person name="Debuchy R."/>
            <person name="Gladieux P."/>
            <person name="Thoren M.H."/>
            <person name="Johannesson H."/>
        </authorList>
    </citation>
    <scope>NUCLEOTIDE SEQUENCE</scope>
    <source>
        <strain evidence="6">PSN243</strain>
    </source>
</reference>
<evidence type="ECO:0000256" key="5">
    <source>
        <dbReference type="SAM" id="SignalP"/>
    </source>
</evidence>
<accession>A0AAV9GQ17</accession>
<keyword evidence="7" id="KW-1185">Reference proteome</keyword>
<organism evidence="6 7">
    <name type="scientific">Podospora aff. communis PSN243</name>
    <dbReference type="NCBI Taxonomy" id="3040156"/>
    <lineage>
        <taxon>Eukaryota</taxon>
        <taxon>Fungi</taxon>
        <taxon>Dikarya</taxon>
        <taxon>Ascomycota</taxon>
        <taxon>Pezizomycotina</taxon>
        <taxon>Sordariomycetes</taxon>
        <taxon>Sordariomycetidae</taxon>
        <taxon>Sordariales</taxon>
        <taxon>Podosporaceae</taxon>
        <taxon>Podospora</taxon>
    </lineage>
</organism>
<evidence type="ECO:0000313" key="7">
    <source>
        <dbReference type="Proteomes" id="UP001321760"/>
    </source>
</evidence>
<feature type="region of interest" description="Disordered" evidence="3">
    <location>
        <begin position="432"/>
        <end position="453"/>
    </location>
</feature>
<evidence type="ECO:0000256" key="2">
    <source>
        <dbReference type="ARBA" id="ARBA00022737"/>
    </source>
</evidence>
<keyword evidence="4" id="KW-0472">Membrane</keyword>
<evidence type="ECO:0000256" key="3">
    <source>
        <dbReference type="SAM" id="MobiDB-lite"/>
    </source>
</evidence>
<reference evidence="6" key="1">
    <citation type="journal article" date="2023" name="Mol. Phylogenet. Evol.">
        <title>Genome-scale phylogeny and comparative genomics of the fungal order Sordariales.</title>
        <authorList>
            <person name="Hensen N."/>
            <person name="Bonometti L."/>
            <person name="Westerberg I."/>
            <person name="Brannstrom I.O."/>
            <person name="Guillou S."/>
            <person name="Cros-Aarteil S."/>
            <person name="Calhoun S."/>
            <person name="Haridas S."/>
            <person name="Kuo A."/>
            <person name="Mondo S."/>
            <person name="Pangilinan J."/>
            <person name="Riley R."/>
            <person name="LaButti K."/>
            <person name="Andreopoulos B."/>
            <person name="Lipzen A."/>
            <person name="Chen C."/>
            <person name="Yan M."/>
            <person name="Daum C."/>
            <person name="Ng V."/>
            <person name="Clum A."/>
            <person name="Steindorff A."/>
            <person name="Ohm R.A."/>
            <person name="Martin F."/>
            <person name="Silar P."/>
            <person name="Natvig D.O."/>
            <person name="Lalanne C."/>
            <person name="Gautier V."/>
            <person name="Ament-Velasquez S.L."/>
            <person name="Kruys A."/>
            <person name="Hutchinson M.I."/>
            <person name="Powell A.J."/>
            <person name="Barry K."/>
            <person name="Miller A.N."/>
            <person name="Grigoriev I.V."/>
            <person name="Debuchy R."/>
            <person name="Gladieux P."/>
            <person name="Hiltunen Thoren M."/>
            <person name="Johannesson H."/>
        </authorList>
    </citation>
    <scope>NUCLEOTIDE SEQUENCE</scope>
    <source>
        <strain evidence="6">PSN243</strain>
    </source>
</reference>
<dbReference type="PANTHER" id="PTHR46093">
    <property type="entry name" value="ACYL-COA-BINDING DOMAIN-CONTAINING PROTEIN 5"/>
    <property type="match status" value="1"/>
</dbReference>
<feature type="transmembrane region" description="Helical" evidence="4">
    <location>
        <begin position="458"/>
        <end position="483"/>
    </location>
</feature>
<evidence type="ECO:0000256" key="4">
    <source>
        <dbReference type="SAM" id="Phobius"/>
    </source>
</evidence>
<comment type="caution">
    <text evidence="6">The sequence shown here is derived from an EMBL/GenBank/DDBJ whole genome shotgun (WGS) entry which is preliminary data.</text>
</comment>
<feature type="chain" id="PRO_5043653585" description="Kelch repeat protein" evidence="5">
    <location>
        <begin position="26"/>
        <end position="559"/>
    </location>
</feature>
<dbReference type="EMBL" id="MU865932">
    <property type="protein sequence ID" value="KAK4450416.1"/>
    <property type="molecule type" value="Genomic_DNA"/>
</dbReference>